<keyword evidence="2" id="KW-1185">Reference proteome</keyword>
<dbReference type="EMBL" id="JACGWY010000001">
    <property type="protein sequence ID" value="MBA8815405.1"/>
    <property type="molecule type" value="Genomic_DNA"/>
</dbReference>
<evidence type="ECO:0000313" key="2">
    <source>
        <dbReference type="Proteomes" id="UP000526083"/>
    </source>
</evidence>
<proteinExistence type="predicted"/>
<evidence type="ECO:0000313" key="1">
    <source>
        <dbReference type="EMBL" id="MBA8815405.1"/>
    </source>
</evidence>
<dbReference type="Proteomes" id="UP000526083">
    <property type="component" value="Unassembled WGS sequence"/>
</dbReference>
<name>A0A7W3JM62_9MICO</name>
<sequence length="30" mass="3483">MYDYDWNLMGGEYQGQFIKDWLAGEPNGSP</sequence>
<dbReference type="AlphaFoldDB" id="A0A7W3JM62"/>
<accession>A0A7W3JM62</accession>
<gene>
    <name evidence="1" type="ORF">FHX48_000457</name>
</gene>
<organism evidence="1 2">
    <name type="scientific">Microbacterium halimionae</name>
    <dbReference type="NCBI Taxonomy" id="1526413"/>
    <lineage>
        <taxon>Bacteria</taxon>
        <taxon>Bacillati</taxon>
        <taxon>Actinomycetota</taxon>
        <taxon>Actinomycetes</taxon>
        <taxon>Micrococcales</taxon>
        <taxon>Microbacteriaceae</taxon>
        <taxon>Microbacterium</taxon>
    </lineage>
</organism>
<protein>
    <submittedName>
        <fullName evidence="1">Uncharacterized protein</fullName>
    </submittedName>
</protein>
<reference evidence="1 2" key="1">
    <citation type="submission" date="2020-07" db="EMBL/GenBank/DDBJ databases">
        <title>Sequencing the genomes of 1000 actinobacteria strains.</title>
        <authorList>
            <person name="Klenk H.-P."/>
        </authorList>
    </citation>
    <scope>NUCLEOTIDE SEQUENCE [LARGE SCALE GENOMIC DNA]</scope>
    <source>
        <strain evidence="1 2">DSM 27576</strain>
    </source>
</reference>
<comment type="caution">
    <text evidence="1">The sequence shown here is derived from an EMBL/GenBank/DDBJ whole genome shotgun (WGS) entry which is preliminary data.</text>
</comment>